<feature type="region of interest" description="Disordered" evidence="1">
    <location>
        <begin position="126"/>
        <end position="242"/>
    </location>
</feature>
<feature type="region of interest" description="Disordered" evidence="1">
    <location>
        <begin position="71"/>
        <end position="92"/>
    </location>
</feature>
<accession>B7FY21</accession>
<feature type="region of interest" description="Disordered" evidence="1">
    <location>
        <begin position="258"/>
        <end position="313"/>
    </location>
</feature>
<feature type="compositionally biased region" description="Polar residues" evidence="1">
    <location>
        <begin position="334"/>
        <end position="348"/>
    </location>
</feature>
<dbReference type="GeneID" id="7200735"/>
<dbReference type="InParanoid" id="B7FY21"/>
<keyword evidence="3" id="KW-1185">Reference proteome</keyword>
<feature type="region of interest" description="Disordered" evidence="1">
    <location>
        <begin position="328"/>
        <end position="348"/>
    </location>
</feature>
<dbReference type="Proteomes" id="UP000000759">
    <property type="component" value="Chromosome 7"/>
</dbReference>
<sequence length="531" mass="57061">MNDPYSPPTGGNPVDGLAVFHFPTTLNEVATPLQPHSPPAEDCPSIGPDVFQLLGSSSAMTVGDDDAVCATSPKVAPPSAVPSPQATTPLTPDPVVTAMPDTPLEEVVPLTEAALGCPRSRGSLVIQWPPITDDEPSNTDTESSPLERSLSPSLVAAVQSARQRDERPITLPAQRGKEVIQKSTKETSSTQTRSVEGGPGTNGNRKCSPSPSSKTCDPSPDPSVVPPESAPESATKVAAEEDDAKIITTVPNLQDRISIYGGRKSKKIPAAVYRPPPKIDIYATQVRPHPRDRPPSEQHDKEAKKSQLIDSFPVAAKDSVRDRLGLKPDAAVPSSVQNKATPSQTQTSSLADKFLSQIQGSQPSTRDSAFVSVAPKVAPPTTSDKEKLPVLDIVTTSKFKGGGDDDTSIGMSSVSGDEFGKVAQVAFPSQRTGRRNFAGNEIQQPTRNRVAAYHSTFQTASQTHNNATPLPDVAMAKLVDEMVVQRVGELKRQWEADHRRQWQALEDKWNRSYEDLHAKIVDTNRRLDKLV</sequence>
<evidence type="ECO:0000256" key="1">
    <source>
        <dbReference type="SAM" id="MobiDB-lite"/>
    </source>
</evidence>
<evidence type="ECO:0000313" key="2">
    <source>
        <dbReference type="EMBL" id="EEC48648.1"/>
    </source>
</evidence>
<protein>
    <submittedName>
        <fullName evidence="2">Uncharacterized protein</fullName>
    </submittedName>
</protein>
<feature type="compositionally biased region" description="Low complexity" evidence="1">
    <location>
        <begin position="142"/>
        <end position="154"/>
    </location>
</feature>
<proteinExistence type="predicted"/>
<dbReference type="RefSeq" id="XP_002179662.1">
    <property type="nucleotide sequence ID" value="XM_002179626.1"/>
</dbReference>
<feature type="compositionally biased region" description="Basic and acidic residues" evidence="1">
    <location>
        <begin position="175"/>
        <end position="185"/>
    </location>
</feature>
<feature type="compositionally biased region" description="Polar residues" evidence="1">
    <location>
        <begin position="202"/>
        <end position="216"/>
    </location>
</feature>
<feature type="compositionally biased region" description="Pro residues" evidence="1">
    <location>
        <begin position="219"/>
        <end position="229"/>
    </location>
</feature>
<dbReference type="HOGENOM" id="CLU_513384_0_0_1"/>
<feature type="compositionally biased region" description="Basic and acidic residues" evidence="1">
    <location>
        <begin position="289"/>
        <end position="307"/>
    </location>
</feature>
<dbReference type="AlphaFoldDB" id="B7FY21"/>
<name>B7FY21_PHATC</name>
<dbReference type="KEGG" id="pti:PHATRDRAFT_45547"/>
<dbReference type="PaxDb" id="2850-Phatr45547"/>
<organism evidence="2 3">
    <name type="scientific">Phaeodactylum tricornutum (strain CCAP 1055/1)</name>
    <dbReference type="NCBI Taxonomy" id="556484"/>
    <lineage>
        <taxon>Eukaryota</taxon>
        <taxon>Sar</taxon>
        <taxon>Stramenopiles</taxon>
        <taxon>Ochrophyta</taxon>
        <taxon>Bacillariophyta</taxon>
        <taxon>Bacillariophyceae</taxon>
        <taxon>Bacillariophycidae</taxon>
        <taxon>Naviculales</taxon>
        <taxon>Phaeodactylaceae</taxon>
        <taxon>Phaeodactylum</taxon>
    </lineage>
</organism>
<dbReference type="EMBL" id="CM000610">
    <property type="protein sequence ID" value="EEC48648.1"/>
    <property type="molecule type" value="Genomic_DNA"/>
</dbReference>
<gene>
    <name evidence="2" type="ORF">PHATRDRAFT_45547</name>
</gene>
<evidence type="ECO:0000313" key="3">
    <source>
        <dbReference type="Proteomes" id="UP000000759"/>
    </source>
</evidence>
<reference evidence="2 3" key="1">
    <citation type="journal article" date="2008" name="Nature">
        <title>The Phaeodactylum genome reveals the evolutionary history of diatom genomes.</title>
        <authorList>
            <person name="Bowler C."/>
            <person name="Allen A.E."/>
            <person name="Badger J.H."/>
            <person name="Grimwood J."/>
            <person name="Jabbari K."/>
            <person name="Kuo A."/>
            <person name="Maheswari U."/>
            <person name="Martens C."/>
            <person name="Maumus F."/>
            <person name="Otillar R.P."/>
            <person name="Rayko E."/>
            <person name="Salamov A."/>
            <person name="Vandepoele K."/>
            <person name="Beszteri B."/>
            <person name="Gruber A."/>
            <person name="Heijde M."/>
            <person name="Katinka M."/>
            <person name="Mock T."/>
            <person name="Valentin K."/>
            <person name="Verret F."/>
            <person name="Berges J.A."/>
            <person name="Brownlee C."/>
            <person name="Cadoret J.P."/>
            <person name="Chiovitti A."/>
            <person name="Choi C.J."/>
            <person name="Coesel S."/>
            <person name="De Martino A."/>
            <person name="Detter J.C."/>
            <person name="Durkin C."/>
            <person name="Falciatore A."/>
            <person name="Fournet J."/>
            <person name="Haruta M."/>
            <person name="Huysman M.J."/>
            <person name="Jenkins B.D."/>
            <person name="Jiroutova K."/>
            <person name="Jorgensen R.E."/>
            <person name="Joubert Y."/>
            <person name="Kaplan A."/>
            <person name="Kroger N."/>
            <person name="Kroth P.G."/>
            <person name="La Roche J."/>
            <person name="Lindquist E."/>
            <person name="Lommer M."/>
            <person name="Martin-Jezequel V."/>
            <person name="Lopez P.J."/>
            <person name="Lucas S."/>
            <person name="Mangogna M."/>
            <person name="McGinnis K."/>
            <person name="Medlin L.K."/>
            <person name="Montsant A."/>
            <person name="Oudot-Le Secq M.P."/>
            <person name="Napoli C."/>
            <person name="Obornik M."/>
            <person name="Parker M.S."/>
            <person name="Petit J.L."/>
            <person name="Porcel B.M."/>
            <person name="Poulsen N."/>
            <person name="Robison M."/>
            <person name="Rychlewski L."/>
            <person name="Rynearson T.A."/>
            <person name="Schmutz J."/>
            <person name="Shapiro H."/>
            <person name="Siaut M."/>
            <person name="Stanley M."/>
            <person name="Sussman M.R."/>
            <person name="Taylor A.R."/>
            <person name="Vardi A."/>
            <person name="von Dassow P."/>
            <person name="Vyverman W."/>
            <person name="Willis A."/>
            <person name="Wyrwicz L.S."/>
            <person name="Rokhsar D.S."/>
            <person name="Weissenbach J."/>
            <person name="Armbrust E.V."/>
            <person name="Green B.R."/>
            <person name="Van de Peer Y."/>
            <person name="Grigoriev I.V."/>
        </authorList>
    </citation>
    <scope>NUCLEOTIDE SEQUENCE [LARGE SCALE GENOMIC DNA]</scope>
    <source>
        <strain evidence="2 3">CCAP 1055/1</strain>
    </source>
</reference>
<reference evidence="3" key="2">
    <citation type="submission" date="2008-08" db="EMBL/GenBank/DDBJ databases">
        <authorList>
            <consortium name="Diatom Consortium"/>
            <person name="Grigoriev I."/>
            <person name="Grimwood J."/>
            <person name="Kuo A."/>
            <person name="Otillar R.P."/>
            <person name="Salamov A."/>
            <person name="Detter J.C."/>
            <person name="Lindquist E."/>
            <person name="Shapiro H."/>
            <person name="Lucas S."/>
            <person name="Glavina del Rio T."/>
            <person name="Pitluck S."/>
            <person name="Rokhsar D."/>
            <person name="Bowler C."/>
        </authorList>
    </citation>
    <scope>GENOME REANNOTATION</scope>
    <source>
        <strain evidence="3">CCAP 1055/1</strain>
    </source>
</reference>